<proteinExistence type="inferred from homology"/>
<comment type="similarity">
    <text evidence="1">Belongs to the UDP-glycosyltransferase family.</text>
</comment>
<dbReference type="SUPFAM" id="SSF53756">
    <property type="entry name" value="UDP-Glycosyltransferase/glycogen phosphorylase"/>
    <property type="match status" value="1"/>
</dbReference>
<dbReference type="Gramene" id="PHT33257">
    <property type="protein sequence ID" value="PHT33257"/>
    <property type="gene ID" value="T459_35715"/>
</dbReference>
<organism evidence="2 3">
    <name type="scientific">Capsicum annuum</name>
    <name type="common">Capsicum pepper</name>
    <dbReference type="NCBI Taxonomy" id="4072"/>
    <lineage>
        <taxon>Eukaryota</taxon>
        <taxon>Viridiplantae</taxon>
        <taxon>Streptophyta</taxon>
        <taxon>Embryophyta</taxon>
        <taxon>Tracheophyta</taxon>
        <taxon>Spermatophyta</taxon>
        <taxon>Magnoliopsida</taxon>
        <taxon>eudicotyledons</taxon>
        <taxon>Gunneridae</taxon>
        <taxon>Pentapetalae</taxon>
        <taxon>asterids</taxon>
        <taxon>lamiids</taxon>
        <taxon>Solanales</taxon>
        <taxon>Solanaceae</taxon>
        <taxon>Solanoideae</taxon>
        <taxon>Capsiceae</taxon>
        <taxon>Capsicum</taxon>
    </lineage>
</organism>
<protein>
    <submittedName>
        <fullName evidence="2">Uncharacterized protein</fullName>
    </submittedName>
</protein>
<gene>
    <name evidence="2" type="ORF">T459_35715</name>
</gene>
<reference evidence="2 3" key="2">
    <citation type="journal article" date="2017" name="Genome Biol.">
        <title>New reference genome sequences of hot pepper reveal the massive evolution of plant disease-resistance genes by retroduplication.</title>
        <authorList>
            <person name="Kim S."/>
            <person name="Park J."/>
            <person name="Yeom S.I."/>
            <person name="Kim Y.M."/>
            <person name="Seo E."/>
            <person name="Kim K.T."/>
            <person name="Kim M.S."/>
            <person name="Lee J.M."/>
            <person name="Cheong K."/>
            <person name="Shin H.S."/>
            <person name="Kim S.B."/>
            <person name="Han K."/>
            <person name="Lee J."/>
            <person name="Park M."/>
            <person name="Lee H.A."/>
            <person name="Lee H.Y."/>
            <person name="Lee Y."/>
            <person name="Oh S."/>
            <person name="Lee J.H."/>
            <person name="Choi E."/>
            <person name="Choi E."/>
            <person name="Lee S.E."/>
            <person name="Jeon J."/>
            <person name="Kim H."/>
            <person name="Choi G."/>
            <person name="Song H."/>
            <person name="Lee J."/>
            <person name="Lee S.C."/>
            <person name="Kwon J.K."/>
            <person name="Lee H.Y."/>
            <person name="Koo N."/>
            <person name="Hong Y."/>
            <person name="Kim R.W."/>
            <person name="Kang W.H."/>
            <person name="Huh J.H."/>
            <person name="Kang B.C."/>
            <person name="Yang T.J."/>
            <person name="Lee Y.H."/>
            <person name="Bennetzen J.L."/>
            <person name="Choi D."/>
        </authorList>
    </citation>
    <scope>NUCLEOTIDE SEQUENCE [LARGE SCALE GENOMIC DNA]</scope>
    <source>
        <strain evidence="3">cv. CM334</strain>
    </source>
</reference>
<dbReference type="AlphaFoldDB" id="A0A2G2VJW8"/>
<sequence>MASKSGLKELNFVLIPLIVESHIIPIVDMAKLLAQRVVTLTLVMTPLNALRFTVVIHLAIGSRLFIRILKLKFPSKKVGLLERYESVDVLPDTAYRRNFFTTIDMLKTKLKNYLLR</sequence>
<dbReference type="PANTHER" id="PTHR48047:SF186">
    <property type="entry name" value="UDP-GLYCOSYLTRANSFERASE 73C2-LIKE"/>
    <property type="match status" value="1"/>
</dbReference>
<dbReference type="OMA" id="EGCETME"/>
<dbReference type="PANTHER" id="PTHR48047">
    <property type="entry name" value="GLYCOSYLTRANSFERASE"/>
    <property type="match status" value="1"/>
</dbReference>
<dbReference type="Gene3D" id="3.40.50.2000">
    <property type="entry name" value="Glycogen Phosphorylase B"/>
    <property type="match status" value="1"/>
</dbReference>
<evidence type="ECO:0000313" key="2">
    <source>
        <dbReference type="EMBL" id="PHT33257.1"/>
    </source>
</evidence>
<accession>A0A2G2VJW8</accession>
<evidence type="ECO:0000256" key="1">
    <source>
        <dbReference type="ARBA" id="ARBA00009995"/>
    </source>
</evidence>
<name>A0A2G2VJW8_CAPAN</name>
<dbReference type="EMBL" id="AYRZ02010634">
    <property type="protein sequence ID" value="PHT33257.1"/>
    <property type="molecule type" value="Genomic_DNA"/>
</dbReference>
<comment type="caution">
    <text evidence="2">The sequence shown here is derived from an EMBL/GenBank/DDBJ whole genome shotgun (WGS) entry which is preliminary data.</text>
</comment>
<dbReference type="Proteomes" id="UP000222542">
    <property type="component" value="Unassembled WGS sequence"/>
</dbReference>
<reference evidence="2 3" key="1">
    <citation type="journal article" date="2014" name="Nat. Genet.">
        <title>Genome sequence of the hot pepper provides insights into the evolution of pungency in Capsicum species.</title>
        <authorList>
            <person name="Kim S."/>
            <person name="Park M."/>
            <person name="Yeom S.I."/>
            <person name="Kim Y.M."/>
            <person name="Lee J.M."/>
            <person name="Lee H.A."/>
            <person name="Seo E."/>
            <person name="Choi J."/>
            <person name="Cheong K."/>
            <person name="Kim K.T."/>
            <person name="Jung K."/>
            <person name="Lee G.W."/>
            <person name="Oh S.K."/>
            <person name="Bae C."/>
            <person name="Kim S.B."/>
            <person name="Lee H.Y."/>
            <person name="Kim S.Y."/>
            <person name="Kim M.S."/>
            <person name="Kang B.C."/>
            <person name="Jo Y.D."/>
            <person name="Yang H.B."/>
            <person name="Jeong H.J."/>
            <person name="Kang W.H."/>
            <person name="Kwon J.K."/>
            <person name="Shin C."/>
            <person name="Lim J.Y."/>
            <person name="Park J.H."/>
            <person name="Huh J.H."/>
            <person name="Kim J.S."/>
            <person name="Kim B.D."/>
            <person name="Cohen O."/>
            <person name="Paran I."/>
            <person name="Suh M.C."/>
            <person name="Lee S.B."/>
            <person name="Kim Y.K."/>
            <person name="Shin Y."/>
            <person name="Noh S.J."/>
            <person name="Park J."/>
            <person name="Seo Y.S."/>
            <person name="Kwon S.Y."/>
            <person name="Kim H.A."/>
            <person name="Park J.M."/>
            <person name="Kim H.J."/>
            <person name="Choi S.B."/>
            <person name="Bosland P.W."/>
            <person name="Reeves G."/>
            <person name="Jo S.H."/>
            <person name="Lee B.W."/>
            <person name="Cho H.T."/>
            <person name="Choi H.S."/>
            <person name="Lee M.S."/>
            <person name="Yu Y."/>
            <person name="Do Choi Y."/>
            <person name="Park B.S."/>
            <person name="van Deynze A."/>
            <person name="Ashrafi H."/>
            <person name="Hill T."/>
            <person name="Kim W.T."/>
            <person name="Pai H.S."/>
            <person name="Ahn H.K."/>
            <person name="Yeam I."/>
            <person name="Giovannoni J.J."/>
            <person name="Rose J.K."/>
            <person name="Sorensen I."/>
            <person name="Lee S.J."/>
            <person name="Kim R.W."/>
            <person name="Choi I.Y."/>
            <person name="Choi B.S."/>
            <person name="Lim J.S."/>
            <person name="Lee Y.H."/>
            <person name="Choi D."/>
        </authorList>
    </citation>
    <scope>NUCLEOTIDE SEQUENCE [LARGE SCALE GENOMIC DNA]</scope>
    <source>
        <strain evidence="3">cv. CM334</strain>
    </source>
</reference>
<keyword evidence="3" id="KW-1185">Reference proteome</keyword>
<dbReference type="SMR" id="A0A2G2VJW8"/>
<dbReference type="STRING" id="4072.A0A2G2VJW8"/>
<evidence type="ECO:0000313" key="3">
    <source>
        <dbReference type="Proteomes" id="UP000222542"/>
    </source>
</evidence>